<dbReference type="OrthoDB" id="2586582at2759"/>
<keyword evidence="5 8" id="KW-0732">Signal</keyword>
<dbReference type="PANTHER" id="PTHR33630">
    <property type="entry name" value="CUTINASE RV1984C-RELATED-RELATED"/>
    <property type="match status" value="1"/>
</dbReference>
<evidence type="ECO:0000256" key="8">
    <source>
        <dbReference type="RuleBase" id="RU361263"/>
    </source>
</evidence>
<name>A0A395RFZ6_9HYPO</name>
<keyword evidence="7" id="KW-1015">Disulfide bond</keyword>
<dbReference type="PROSITE" id="PS00155">
    <property type="entry name" value="CUTINASE_1"/>
    <property type="match status" value="1"/>
</dbReference>
<dbReference type="SUPFAM" id="SSF53474">
    <property type="entry name" value="alpha/beta-Hydrolases"/>
    <property type="match status" value="1"/>
</dbReference>
<gene>
    <name evidence="10" type="ORF">FLONG3_11318</name>
</gene>
<comment type="function">
    <text evidence="8">Catalyzes the hydrolysis of complex carboxylic polyesters found in the cell wall of plants. Degrades cutin, a macromolecule that forms the structure of the plant cuticle.</text>
</comment>
<dbReference type="SMART" id="SM01110">
    <property type="entry name" value="Cutinase"/>
    <property type="match status" value="1"/>
</dbReference>
<keyword evidence="11" id="KW-1185">Reference proteome</keyword>
<evidence type="ECO:0000256" key="6">
    <source>
        <dbReference type="ARBA" id="ARBA00022801"/>
    </source>
</evidence>
<dbReference type="GO" id="GO:0005576">
    <property type="term" value="C:extracellular region"/>
    <property type="evidence" value="ECO:0007669"/>
    <property type="project" value="UniProtKB-SubCell"/>
</dbReference>
<comment type="subcellular location">
    <subcellularLocation>
        <location evidence="1 8">Secreted</location>
    </subcellularLocation>
</comment>
<dbReference type="AlphaFoldDB" id="A0A395RFZ6"/>
<keyword evidence="4 8" id="KW-0964">Secreted</keyword>
<dbReference type="GO" id="GO:0050525">
    <property type="term" value="F:cutinase activity"/>
    <property type="evidence" value="ECO:0007669"/>
    <property type="project" value="UniProtKB-UniRule"/>
</dbReference>
<accession>A0A395RFZ6</accession>
<dbReference type="PANTHER" id="PTHR33630:SF13">
    <property type="entry name" value="ACETYLXYLAN ESTERASE"/>
    <property type="match status" value="1"/>
</dbReference>
<comment type="similarity">
    <text evidence="2 8">Belongs to the cutinase family.</text>
</comment>
<evidence type="ECO:0000256" key="2">
    <source>
        <dbReference type="ARBA" id="ARBA00007534"/>
    </source>
</evidence>
<proteinExistence type="inferred from homology"/>
<dbReference type="EMBL" id="PXOG01000411">
    <property type="protein sequence ID" value="RGP59005.1"/>
    <property type="molecule type" value="Genomic_DNA"/>
</dbReference>
<evidence type="ECO:0000256" key="5">
    <source>
        <dbReference type="ARBA" id="ARBA00022729"/>
    </source>
</evidence>
<evidence type="ECO:0000256" key="7">
    <source>
        <dbReference type="ARBA" id="ARBA00023157"/>
    </source>
</evidence>
<reference evidence="10 11" key="1">
    <citation type="journal article" date="2018" name="PLoS Pathog.">
        <title>Evolution of structural diversity of trichothecenes, a family of toxins produced by plant pathogenic and entomopathogenic fungi.</title>
        <authorList>
            <person name="Proctor R.H."/>
            <person name="McCormick S.P."/>
            <person name="Kim H.S."/>
            <person name="Cardoza R.E."/>
            <person name="Stanley A.M."/>
            <person name="Lindo L."/>
            <person name="Kelly A."/>
            <person name="Brown D.W."/>
            <person name="Lee T."/>
            <person name="Vaughan M.M."/>
            <person name="Alexander N.J."/>
            <person name="Busman M."/>
            <person name="Gutierrez S."/>
        </authorList>
    </citation>
    <scope>NUCLEOTIDE SEQUENCE [LARGE SCALE GENOMIC DNA]</scope>
    <source>
        <strain evidence="10 11">NRRL 20695</strain>
    </source>
</reference>
<comment type="caution">
    <text evidence="10">The sequence shown here is derived from an EMBL/GenBank/DDBJ whole genome shotgun (WGS) entry which is preliminary data.</text>
</comment>
<evidence type="ECO:0000256" key="9">
    <source>
        <dbReference type="SAM" id="MobiDB-lite"/>
    </source>
</evidence>
<organism evidence="10 11">
    <name type="scientific">Fusarium longipes</name>
    <dbReference type="NCBI Taxonomy" id="694270"/>
    <lineage>
        <taxon>Eukaryota</taxon>
        <taxon>Fungi</taxon>
        <taxon>Dikarya</taxon>
        <taxon>Ascomycota</taxon>
        <taxon>Pezizomycotina</taxon>
        <taxon>Sordariomycetes</taxon>
        <taxon>Hypocreomycetidae</taxon>
        <taxon>Hypocreales</taxon>
        <taxon>Nectriaceae</taxon>
        <taxon>Fusarium</taxon>
    </lineage>
</organism>
<evidence type="ECO:0000256" key="4">
    <source>
        <dbReference type="ARBA" id="ARBA00022525"/>
    </source>
</evidence>
<dbReference type="InterPro" id="IPR043580">
    <property type="entry name" value="CUTINASE_1"/>
</dbReference>
<dbReference type="InterPro" id="IPR029058">
    <property type="entry name" value="AB_hydrolase_fold"/>
</dbReference>
<protein>
    <recommendedName>
        <fullName evidence="8">Cutinase</fullName>
        <ecNumber evidence="8">3.1.1.74</ecNumber>
    </recommendedName>
</protein>
<feature type="signal peptide" evidence="8">
    <location>
        <begin position="1"/>
        <end position="20"/>
    </location>
</feature>
<dbReference type="Gene3D" id="3.40.50.1820">
    <property type="entry name" value="alpha/beta hydrolase"/>
    <property type="match status" value="1"/>
</dbReference>
<dbReference type="EC" id="3.1.1.74" evidence="8"/>
<feature type="region of interest" description="Disordered" evidence="9">
    <location>
        <begin position="239"/>
        <end position="258"/>
    </location>
</feature>
<sequence>MQQKTSLLFLLANAAATSNAHSIGIRASDCKDVHVFLAKGNNEPYPGRQGVLAKAICDKFKSCDYEDIIFNNPLEAPFCDSVTEGVVNGKKQITEYNKKCPKSKLVVSGYSQGGQVVGDILGGGGGVFFQDCVEDKIAGLSPDSRPGSSIVAAMVFGDTRHTADQPYNVLTGVSNNGLFPRPADQLANLASYGDVFHNYCVKTDPICAQGKDVKTHLNYFDIYTDEAADWVKERVEKAGGAAEADGDDASSTAAASATTTAKTTTVEITATMASETEATTMLVTKTQASESDDAASSSATDDLSAIVTSLVEAASSDAPAAAAASSTSTDGAAVQTGAPLVGIMMGVAALLAI</sequence>
<dbReference type="Pfam" id="PF01083">
    <property type="entry name" value="Cutinase"/>
    <property type="match status" value="1"/>
</dbReference>
<evidence type="ECO:0000256" key="1">
    <source>
        <dbReference type="ARBA" id="ARBA00004613"/>
    </source>
</evidence>
<dbReference type="InterPro" id="IPR000675">
    <property type="entry name" value="Cutinase/axe"/>
</dbReference>
<evidence type="ECO:0000313" key="11">
    <source>
        <dbReference type="Proteomes" id="UP000266234"/>
    </source>
</evidence>
<dbReference type="Proteomes" id="UP000266234">
    <property type="component" value="Unassembled WGS sequence"/>
</dbReference>
<dbReference type="STRING" id="694270.A0A395RFZ6"/>
<evidence type="ECO:0000313" key="10">
    <source>
        <dbReference type="EMBL" id="RGP59005.1"/>
    </source>
</evidence>
<keyword evidence="6 8" id="KW-0378">Hydrolase</keyword>
<comment type="catalytic activity">
    <reaction evidence="8">
        <text>cutin + H2O = cutin monomers.</text>
        <dbReference type="EC" id="3.1.1.74"/>
    </reaction>
</comment>
<keyword evidence="3 8" id="KW-0719">Serine esterase</keyword>
<feature type="chain" id="PRO_5017103728" description="Cutinase" evidence="8">
    <location>
        <begin position="21"/>
        <end position="353"/>
    </location>
</feature>
<evidence type="ECO:0000256" key="3">
    <source>
        <dbReference type="ARBA" id="ARBA00022487"/>
    </source>
</evidence>